<feature type="coiled-coil region" evidence="1">
    <location>
        <begin position="270"/>
        <end position="297"/>
    </location>
</feature>
<dbReference type="EnsemblMetazoa" id="ASIC006118-RA">
    <property type="protein sequence ID" value="ASIC006118-PA"/>
    <property type="gene ID" value="ASIC006118"/>
</dbReference>
<dbReference type="VEuPathDB" id="VectorBase:ASIC006118"/>
<proteinExistence type="predicted"/>
<dbReference type="AlphaFoldDB" id="A0A084VL72"/>
<evidence type="ECO:0000313" key="5">
    <source>
        <dbReference type="Proteomes" id="UP000030765"/>
    </source>
</evidence>
<keyword evidence="5" id="KW-1185">Reference proteome</keyword>
<dbReference type="EMBL" id="ATLV01014417">
    <property type="status" value="NOT_ANNOTATED_CDS"/>
    <property type="molecule type" value="Genomic_DNA"/>
</dbReference>
<organism evidence="3">
    <name type="scientific">Anopheles sinensis</name>
    <name type="common">Mosquito</name>
    <dbReference type="NCBI Taxonomy" id="74873"/>
    <lineage>
        <taxon>Eukaryota</taxon>
        <taxon>Metazoa</taxon>
        <taxon>Ecdysozoa</taxon>
        <taxon>Arthropoda</taxon>
        <taxon>Hexapoda</taxon>
        <taxon>Insecta</taxon>
        <taxon>Pterygota</taxon>
        <taxon>Neoptera</taxon>
        <taxon>Endopterygota</taxon>
        <taxon>Diptera</taxon>
        <taxon>Nematocera</taxon>
        <taxon>Culicoidea</taxon>
        <taxon>Culicidae</taxon>
        <taxon>Anophelinae</taxon>
        <taxon>Anopheles</taxon>
    </lineage>
</organism>
<gene>
    <name evidence="3" type="ORF">ZHAS_00006118</name>
</gene>
<protein>
    <submittedName>
        <fullName evidence="3">AGAP008194-PA-like protein</fullName>
    </submittedName>
</protein>
<dbReference type="VEuPathDB" id="VectorBase:ASIS015431"/>
<dbReference type="OMA" id="KSHFMLK"/>
<evidence type="ECO:0000313" key="3">
    <source>
        <dbReference type="EMBL" id="KFB38716.1"/>
    </source>
</evidence>
<evidence type="ECO:0000313" key="4">
    <source>
        <dbReference type="EnsemblMetazoa" id="ASIC006118-PA"/>
    </source>
</evidence>
<dbReference type="OrthoDB" id="7668655at2759"/>
<keyword evidence="1" id="KW-0175">Coiled coil</keyword>
<reference evidence="3 5" key="1">
    <citation type="journal article" date="2014" name="BMC Genomics">
        <title>Genome sequence of Anopheles sinensis provides insight into genetics basis of mosquito competence for malaria parasites.</title>
        <authorList>
            <person name="Zhou D."/>
            <person name="Zhang D."/>
            <person name="Ding G."/>
            <person name="Shi L."/>
            <person name="Hou Q."/>
            <person name="Ye Y."/>
            <person name="Xu Y."/>
            <person name="Zhou H."/>
            <person name="Xiong C."/>
            <person name="Li S."/>
            <person name="Yu J."/>
            <person name="Hong S."/>
            <person name="Yu X."/>
            <person name="Zou P."/>
            <person name="Chen C."/>
            <person name="Chang X."/>
            <person name="Wang W."/>
            <person name="Lv Y."/>
            <person name="Sun Y."/>
            <person name="Ma L."/>
            <person name="Shen B."/>
            <person name="Zhu C."/>
        </authorList>
    </citation>
    <scope>NUCLEOTIDE SEQUENCE [LARGE SCALE GENOMIC DNA]</scope>
</reference>
<name>A0A084VL72_ANOSI</name>
<dbReference type="Proteomes" id="UP000030765">
    <property type="component" value="Unassembled WGS sequence"/>
</dbReference>
<feature type="region of interest" description="Disordered" evidence="2">
    <location>
        <begin position="1"/>
        <end position="47"/>
    </location>
</feature>
<dbReference type="PANTHER" id="PTHR28594">
    <property type="entry name" value="ATR-INTERACTING PROTEIN"/>
    <property type="match status" value="1"/>
</dbReference>
<feature type="region of interest" description="Disordered" evidence="2">
    <location>
        <begin position="876"/>
        <end position="897"/>
    </location>
</feature>
<dbReference type="GO" id="GO:0006281">
    <property type="term" value="P:DNA repair"/>
    <property type="evidence" value="ECO:0007669"/>
    <property type="project" value="TreeGrafter"/>
</dbReference>
<feature type="compositionally biased region" description="Polar residues" evidence="2">
    <location>
        <begin position="27"/>
        <end position="47"/>
    </location>
</feature>
<dbReference type="STRING" id="74873.A0A084VL72"/>
<evidence type="ECO:0000256" key="1">
    <source>
        <dbReference type="SAM" id="Coils"/>
    </source>
</evidence>
<accession>A0A084VL72</accession>
<feature type="compositionally biased region" description="Basic and acidic residues" evidence="2">
    <location>
        <begin position="876"/>
        <end position="888"/>
    </location>
</feature>
<reference evidence="4" key="2">
    <citation type="submission" date="2020-05" db="UniProtKB">
        <authorList>
            <consortium name="EnsemblMetazoa"/>
        </authorList>
    </citation>
    <scope>IDENTIFICATION</scope>
</reference>
<dbReference type="PANTHER" id="PTHR28594:SF1">
    <property type="entry name" value="ATR-INTERACTING PROTEIN"/>
    <property type="match status" value="1"/>
</dbReference>
<dbReference type="InterPro" id="IPR033349">
    <property type="entry name" value="ATRIP"/>
</dbReference>
<evidence type="ECO:0000256" key="2">
    <source>
        <dbReference type="SAM" id="MobiDB-lite"/>
    </source>
</evidence>
<dbReference type="GO" id="GO:0000077">
    <property type="term" value="P:DNA damage checkpoint signaling"/>
    <property type="evidence" value="ECO:0007669"/>
    <property type="project" value="InterPro"/>
</dbReference>
<sequence length="922" mass="104283">MSKRMGHFQLKQPLASKKPKLDIEIVPSQQYNPQPSTSNGNWKPKVSNNAAKMDALWGDEDDEFIVLASQAVEEMSQQSQAFSTSGVADMTFGKFSRNVQTSTQAIVCSSSTVSSKPPARATDKQVAELFADGEDDIFTEKFDDNYENIENKLDNYFDNEFDDDFNLDEFRQEGQKPLVSGRIEPPKPPEPEPVFKVPEVRSTSTTITAQSVSVVKTTSTVGAFTPKTPSVNTSMKLPATASGLDTSRADEQMAKENALKKQEHAKDIQVKFLTKRLEECDKKLETMQREHNEALERVKIKDGEVSTLRYRLKTVSETIENQRKEKLRETETIQKEWVEKQKELEKIIAAQTAELSFKEMELMNLRMKRLNNSKRAVEVRENQTEGPRAECVTEDSFVLCNVLSQLAVTEPLQEPLTLDPEVFSISIESVAQHGVANRKFYHCSRGDAIIAQQLVTLQTCLSQLVSRVGEGKASVQLPMTMLPVVAEAIMKGLAEISHYCQRLVPAQAKDNHVGRPVDAGQGRLPKGRMDLVRSMSVFQREELYPGEQERIARRFLAVVGLFCRISSDLVDETLLKERQIGALARDIKLVSNVSALHAHHGMVTGAAALLKGISFRLHRVTPGFTENGLQLIALFRSIVLCQNSAPSSMLELSEFLRRLSYRRADAVVLALLNQLCRSSHHRTDNSGRPKEKYRMKTISFSEETCTLQMYATLLQSSVREELPCEAWQFRLLLANLENTICFLRNALVPTPVEWVKNFIVGKSSRECNLCHIRMVSAFLVLLYRVLQCWHQRTVVEEKDPDKLYSIARKGTLLLYDLFGTAYCGKLLLLGGDAVKYRLRIIYDWLRKYQKTFQFHASHVKALDRLDLRLLMNDPLKSSHEPDENKVKTESTATGTSTVDNGRSEIVKQLFTGFFKNKHCLQR</sequence>
<dbReference type="EMBL" id="KE524970">
    <property type="protein sequence ID" value="KFB38716.1"/>
    <property type="molecule type" value="Genomic_DNA"/>
</dbReference>